<protein>
    <recommendedName>
        <fullName evidence="3">chitinase</fullName>
        <ecNumber evidence="3">3.2.1.14</ecNumber>
    </recommendedName>
</protein>
<evidence type="ECO:0000313" key="16">
    <source>
        <dbReference type="Proteomes" id="UP000531561"/>
    </source>
</evidence>
<evidence type="ECO:0000256" key="7">
    <source>
        <dbReference type="ARBA" id="ARBA00023277"/>
    </source>
</evidence>
<keyword evidence="9" id="KW-0624">Polysaccharide degradation</keyword>
<proteinExistence type="inferred from homology"/>
<accession>A0A8H6EJT6</accession>
<dbReference type="InterPro" id="IPR001223">
    <property type="entry name" value="Glyco_hydro18_cat"/>
</dbReference>
<dbReference type="Gene3D" id="3.10.50.10">
    <property type="match status" value="1"/>
</dbReference>
<evidence type="ECO:0000256" key="9">
    <source>
        <dbReference type="ARBA" id="ARBA00023326"/>
    </source>
</evidence>
<dbReference type="PROSITE" id="PS50941">
    <property type="entry name" value="CHIT_BIND_I_2"/>
    <property type="match status" value="2"/>
</dbReference>
<evidence type="ECO:0000256" key="1">
    <source>
        <dbReference type="ARBA" id="ARBA00000822"/>
    </source>
</evidence>
<keyword evidence="10" id="KW-1015">Disulfide bond</keyword>
<feature type="disulfide bond" evidence="10">
    <location>
        <begin position="126"/>
        <end position="138"/>
    </location>
</feature>
<dbReference type="EMBL" id="JABFCT010000006">
    <property type="protein sequence ID" value="KAF5874876.1"/>
    <property type="molecule type" value="Genomic_DNA"/>
</dbReference>
<feature type="disulfide bond" evidence="10">
    <location>
        <begin position="83"/>
        <end position="95"/>
    </location>
</feature>
<dbReference type="GO" id="GO:0008843">
    <property type="term" value="F:endochitinase activity"/>
    <property type="evidence" value="ECO:0007669"/>
    <property type="project" value="UniProtKB-EC"/>
</dbReference>
<dbReference type="InterPro" id="IPR001579">
    <property type="entry name" value="Glyco_hydro_18_chit_AS"/>
</dbReference>
<dbReference type="PANTHER" id="PTHR11177:SF397">
    <property type="entry name" value="CHITINASE"/>
    <property type="match status" value="1"/>
</dbReference>
<dbReference type="PROSITE" id="PS01095">
    <property type="entry name" value="GH18_1"/>
    <property type="match status" value="1"/>
</dbReference>
<evidence type="ECO:0000259" key="13">
    <source>
        <dbReference type="PROSITE" id="PS50941"/>
    </source>
</evidence>
<evidence type="ECO:0000256" key="12">
    <source>
        <dbReference type="SAM" id="SignalP"/>
    </source>
</evidence>
<feature type="disulfide bond" evidence="10">
    <location>
        <begin position="105"/>
        <end position="109"/>
    </location>
</feature>
<dbReference type="SUPFAM" id="SSF51445">
    <property type="entry name" value="(Trans)glycosidases"/>
    <property type="match status" value="1"/>
</dbReference>
<keyword evidence="6" id="KW-0146">Chitin degradation</keyword>
<dbReference type="PANTHER" id="PTHR11177">
    <property type="entry name" value="CHITINASE"/>
    <property type="match status" value="1"/>
</dbReference>
<name>A0A8H6EJT6_9HELO</name>
<comment type="catalytic activity">
    <reaction evidence="1">
        <text>Random endo-hydrolysis of N-acetyl-beta-D-glucosaminide (1-&gt;4)-beta-linkages in chitin and chitodextrins.</text>
        <dbReference type="EC" id="3.2.1.14"/>
    </reaction>
</comment>
<keyword evidence="4 10" id="KW-0147">Chitin-binding</keyword>
<keyword evidence="8 11" id="KW-0326">Glycosidase</keyword>
<dbReference type="SMART" id="SM00270">
    <property type="entry name" value="ChtBD1"/>
    <property type="match status" value="2"/>
</dbReference>
<comment type="similarity">
    <text evidence="2">Belongs to the glycosyl hydrolase 18 family. Chitinase class V subfamily.</text>
</comment>
<dbReference type="InterPro" id="IPR050314">
    <property type="entry name" value="Glycosyl_Hydrlase_18"/>
</dbReference>
<evidence type="ECO:0000256" key="5">
    <source>
        <dbReference type="ARBA" id="ARBA00022801"/>
    </source>
</evidence>
<dbReference type="InterPro" id="IPR001002">
    <property type="entry name" value="Chitin-bd_1"/>
</dbReference>
<feature type="disulfide bond" evidence="10">
    <location>
        <begin position="149"/>
        <end position="153"/>
    </location>
</feature>
<dbReference type="EC" id="3.2.1.14" evidence="3"/>
<dbReference type="InterPro" id="IPR017853">
    <property type="entry name" value="GH"/>
</dbReference>
<keyword evidence="5 11" id="KW-0378">Hydrolase</keyword>
<keyword evidence="12" id="KW-0732">Signal</keyword>
<dbReference type="GO" id="GO:0006032">
    <property type="term" value="P:chitin catabolic process"/>
    <property type="evidence" value="ECO:0007669"/>
    <property type="project" value="UniProtKB-KW"/>
</dbReference>
<dbReference type="InterPro" id="IPR018371">
    <property type="entry name" value="Chitin-binding_1_CS"/>
</dbReference>
<dbReference type="GeneID" id="59257427"/>
<feature type="domain" description="Chitin-binding type-1" evidence="13">
    <location>
        <begin position="112"/>
        <end position="155"/>
    </location>
</feature>
<dbReference type="GO" id="GO:0000272">
    <property type="term" value="P:polysaccharide catabolic process"/>
    <property type="evidence" value="ECO:0007669"/>
    <property type="project" value="UniProtKB-KW"/>
</dbReference>
<dbReference type="Pfam" id="PF00187">
    <property type="entry name" value="Chitin_bind_1"/>
    <property type="match status" value="1"/>
</dbReference>
<feature type="signal peptide" evidence="12">
    <location>
        <begin position="1"/>
        <end position="25"/>
    </location>
</feature>
<reference evidence="15 16" key="1">
    <citation type="journal article" date="2020" name="Phytopathology">
        <title>A high-quality genome resource of Botrytis fragariae, a new and rapidly spreading fungal pathogen causing strawberry gray mold in the U.S.A.</title>
        <authorList>
            <person name="Wu Y."/>
            <person name="Saski C.A."/>
            <person name="Schnabel G."/>
            <person name="Xiao S."/>
            <person name="Hu M."/>
        </authorList>
    </citation>
    <scope>NUCLEOTIDE SEQUENCE [LARGE SCALE GENOMIC DNA]</scope>
    <source>
        <strain evidence="15 16">BVB16</strain>
    </source>
</reference>
<dbReference type="OrthoDB" id="73875at2759"/>
<dbReference type="CDD" id="cd06921">
    <property type="entry name" value="ChtBD1_GH19_hevein"/>
    <property type="match status" value="1"/>
</dbReference>
<comment type="caution">
    <text evidence="10">Lacks conserved residue(s) required for the propagation of feature annotation.</text>
</comment>
<feature type="disulfide bond" evidence="10">
    <location>
        <begin position="131"/>
        <end position="145"/>
    </location>
</feature>
<dbReference type="Gene3D" id="3.30.60.10">
    <property type="entry name" value="Endochitinase-like"/>
    <property type="match status" value="1"/>
</dbReference>
<keyword evidence="7" id="KW-0119">Carbohydrate metabolism</keyword>
<dbReference type="SMART" id="SM00636">
    <property type="entry name" value="Glyco_18"/>
    <property type="match status" value="1"/>
</dbReference>
<evidence type="ECO:0000256" key="3">
    <source>
        <dbReference type="ARBA" id="ARBA00012729"/>
    </source>
</evidence>
<dbReference type="PROSITE" id="PS51910">
    <property type="entry name" value="GH18_2"/>
    <property type="match status" value="1"/>
</dbReference>
<feature type="domain" description="GH18" evidence="14">
    <location>
        <begin position="167"/>
        <end position="520"/>
    </location>
</feature>
<dbReference type="InterPro" id="IPR029070">
    <property type="entry name" value="Chitinase_insertion_sf"/>
</dbReference>
<dbReference type="Gene3D" id="3.20.20.80">
    <property type="entry name" value="Glycosidases"/>
    <property type="match status" value="1"/>
</dbReference>
<feature type="chain" id="PRO_5034626445" description="chitinase" evidence="12">
    <location>
        <begin position="26"/>
        <end position="1569"/>
    </location>
</feature>
<dbReference type="GO" id="GO:0008061">
    <property type="term" value="F:chitin binding"/>
    <property type="evidence" value="ECO:0007669"/>
    <property type="project" value="UniProtKB-UniRule"/>
</dbReference>
<evidence type="ECO:0000256" key="11">
    <source>
        <dbReference type="RuleBase" id="RU000489"/>
    </source>
</evidence>
<evidence type="ECO:0000256" key="2">
    <source>
        <dbReference type="ARBA" id="ARBA00008682"/>
    </source>
</evidence>
<evidence type="ECO:0000256" key="10">
    <source>
        <dbReference type="PROSITE-ProRule" id="PRU00261"/>
    </source>
</evidence>
<dbReference type="InterPro" id="IPR011583">
    <property type="entry name" value="Chitinase_II/V-like_cat"/>
</dbReference>
<dbReference type="Proteomes" id="UP000531561">
    <property type="component" value="Unassembled WGS sequence"/>
</dbReference>
<comment type="caution">
    <text evidence="15">The sequence shown here is derived from an EMBL/GenBank/DDBJ whole genome shotgun (WGS) entry which is preliminary data.</text>
</comment>
<dbReference type="Pfam" id="PF00704">
    <property type="entry name" value="Glyco_hydro_18"/>
    <property type="match status" value="1"/>
</dbReference>
<sequence length="1569" mass="169259">MPFPFSRLYLPVTLLLISLLVLSRSYPEVGSYFKSHSFDVDVSSVEDTGAPVHHADLFLRQTTTASNTSTGSGTYTCGPDSPCTNGACCGESGWCGYGTYCGDGCQSNCDATAACGQYAASAGQTCPLNVCCSEFGFCGTTSDFCGTGCQSDCSQPLPNSVPGNVQSRVLGYWESWNSQNPCGTMTPGEIPAALLTHLYVAFAYITADYDITNMDGVASEIYQNVGNVKSKNPDLKILISIGGWAFDQSIFSNMVSSSGTRATCIQNVLNWLGEYGYDGVDFDWEYPGASDRSGVPADTENYVSFLQELRAAITAAGKEYIVTFTAPTSYWYLQNFDLPGMVESVDWINLMTYDLHGVWDAEDVYIGSEVLAHTNLTEIDLALDLFWRVGIDPSDIVMGLGFYGRSYQLSDPSCWQPGCSFVAAGAAGPCTQTPGILSYREVMQIITDTGAAPYTDETAAVQYMVYGDNNWVSYDNALTWAAKIEYANEMGLSGLMVWAIDLDDANHDALNAITDSSLLSDSGVTFSLVPLDYLFPSDLLPSNDSTINYGLINFGSGAATGSMDPGATGFGFMIVSGDSSSVSNLKKRDGMAEPFVFLDCPSNVHEDDSSLVHTARVVCLSLDLKGCFQVLEGGVEGTIVEMPDNCAENTFARAISLEVSKDQHVAQDAIGKRAPTSKVYDFKFDFNMELAKRDTDTPTTFRIDICNLPTYWNSIVDAPGIQSRDLNNLEARYFAPTASTWQEKMVEYYATFGVDNSFEQTINVDLTRALFWETTSTAQCNVDGEDFTEGIAAYVSGNVKSNMFYGFSMIGTVESTGLAIEPSQTSGFISVTGSTDLTFGVGGVGNFDIGKANKGNPAVVQGTPSYVGGNTVDVDGGNWVTFKPYYEIDYEVATFNASTGDSDANSAAGATAPFDGLLEARVVTDLGQFTASFPPNMSDTSNTPFPYNGERNINQISIPTTNVMYDSSGAGGSIGIANYVRFGVEIDVGWRLSKFVTTAQESELVDFQLVWNTLAQFTFTPDPSEVCVEYDIATQCFQTVISSTDKLDWDDGIVDLVYDRQSPDSSELCYAIELDLGQKKRDVNGSTEITSRVPSGGFPGFGYAAGGPIDFSDVLSPAGAAIFAIGAGGTIIGAISAITCANGGCVSCTETSENDGDCCGCLCLRCVYGFQDIDPCSECDTINVDGSWPGSNIIALPGKREIAAREKSSSESSIDYGDSVFIGDEASQFEERDGAHLVPRVNGVATISSKEVTGCGGTKFYLGQPYAYPAFPSNQAYDWDGIQNGKWDDIERYYGNSSAVCSDWGVFAKPTADTVNTGGAAIRADYQTEHVLEGQLIGDFFKVWLSGDGVTNQPATVNIYPNPQNQVPCGWTEQYVQSTTIKMWDIGTTLEGSFFGLLLSELGSTAHLDRLTILMARPNLMKGTLTSGFRAISPDVGAAYRSMTAEEQLLAVKDMGMVFSYLNNADVWDQFCETFEAIYSDLQDFDTWFGNTVLTQLPSNLAAEWPNFIRATLDSMVVRARSLFVTLYGIRVGQGNTDIWEANWAINNAAYRTRIQLSGTCTHLTATTV</sequence>
<evidence type="ECO:0000256" key="4">
    <source>
        <dbReference type="ARBA" id="ARBA00022669"/>
    </source>
</evidence>
<dbReference type="PROSITE" id="PS00026">
    <property type="entry name" value="CHIT_BIND_I_1"/>
    <property type="match status" value="1"/>
</dbReference>
<dbReference type="SUPFAM" id="SSF57016">
    <property type="entry name" value="Plant lectins/antimicrobial peptides"/>
    <property type="match status" value="1"/>
</dbReference>
<evidence type="ECO:0000259" key="14">
    <source>
        <dbReference type="PROSITE" id="PS51910"/>
    </source>
</evidence>
<dbReference type="RefSeq" id="XP_037193822.1">
    <property type="nucleotide sequence ID" value="XM_037333735.1"/>
</dbReference>
<evidence type="ECO:0000256" key="8">
    <source>
        <dbReference type="ARBA" id="ARBA00023295"/>
    </source>
</evidence>
<evidence type="ECO:0000256" key="6">
    <source>
        <dbReference type="ARBA" id="ARBA00023024"/>
    </source>
</evidence>
<dbReference type="SUPFAM" id="SSF54556">
    <property type="entry name" value="Chitinase insertion domain"/>
    <property type="match status" value="1"/>
</dbReference>
<organism evidence="15 16">
    <name type="scientific">Botrytis fragariae</name>
    <dbReference type="NCBI Taxonomy" id="1964551"/>
    <lineage>
        <taxon>Eukaryota</taxon>
        <taxon>Fungi</taxon>
        <taxon>Dikarya</taxon>
        <taxon>Ascomycota</taxon>
        <taxon>Pezizomycotina</taxon>
        <taxon>Leotiomycetes</taxon>
        <taxon>Helotiales</taxon>
        <taxon>Sclerotiniaceae</taxon>
        <taxon>Botrytis</taxon>
    </lineage>
</organism>
<gene>
    <name evidence="15" type="ORF">Bfra_003325</name>
</gene>
<keyword evidence="16" id="KW-1185">Reference proteome</keyword>
<feature type="domain" description="Chitin-binding type-1" evidence="13">
    <location>
        <begin position="74"/>
        <end position="111"/>
    </location>
</feature>
<evidence type="ECO:0000313" key="15">
    <source>
        <dbReference type="EMBL" id="KAF5874876.1"/>
    </source>
</evidence>
<dbReference type="InterPro" id="IPR036861">
    <property type="entry name" value="Endochitinase-like_sf"/>
</dbReference>